<feature type="transmembrane region" description="Helical" evidence="1">
    <location>
        <begin position="31"/>
        <end position="51"/>
    </location>
</feature>
<evidence type="ECO:0000313" key="2">
    <source>
        <dbReference type="EMBL" id="AOZ09999.1"/>
    </source>
</evidence>
<dbReference type="EMBL" id="CP017755">
    <property type="protein sequence ID" value="AOZ09999.1"/>
    <property type="molecule type" value="Genomic_DNA"/>
</dbReference>
<keyword evidence="3" id="KW-1185">Reference proteome</keyword>
<organism evidence="2 3">
    <name type="scientific">Cupriavidus malaysiensis</name>
    <dbReference type="NCBI Taxonomy" id="367825"/>
    <lineage>
        <taxon>Bacteria</taxon>
        <taxon>Pseudomonadati</taxon>
        <taxon>Pseudomonadota</taxon>
        <taxon>Betaproteobacteria</taxon>
        <taxon>Burkholderiales</taxon>
        <taxon>Burkholderiaceae</taxon>
        <taxon>Cupriavidus</taxon>
    </lineage>
</organism>
<dbReference type="Proteomes" id="UP000177515">
    <property type="component" value="Chromosome 2"/>
</dbReference>
<dbReference type="RefSeq" id="WP_071018871.1">
    <property type="nucleotide sequence ID" value="NZ_CP017755.1"/>
</dbReference>
<feature type="transmembrane region" description="Helical" evidence="1">
    <location>
        <begin position="7"/>
        <end position="25"/>
    </location>
</feature>
<evidence type="ECO:0008006" key="4">
    <source>
        <dbReference type="Google" id="ProtNLM"/>
    </source>
</evidence>
<keyword evidence="1" id="KW-0472">Membrane</keyword>
<name>A0ABM7D813_9BURK</name>
<accession>A0ABM7D813</accession>
<protein>
    <recommendedName>
        <fullName evidence="4">Transmembrane protein</fullName>
    </recommendedName>
</protein>
<feature type="transmembrane region" description="Helical" evidence="1">
    <location>
        <begin position="105"/>
        <end position="123"/>
    </location>
</feature>
<gene>
    <name evidence="2" type="ORF">BKK80_30500</name>
</gene>
<sequence>MSSQQIWLSLCVLASLEGAGLFVMALGNPAAAMLCALAGLCAGLALAFRLLASHPPHGDARLQRRRLAHAASAGAALGLALSLGLQACALPDGEMAAGAGPAASYHWLCLLAMVWAIFSWAAYRLALAERLTA</sequence>
<reference evidence="2 3" key="1">
    <citation type="submission" date="2016-10" db="EMBL/GenBank/DDBJ databases">
        <title>Complete genome sequences of three Cupriavidus strains isolated from various Malaysian environments.</title>
        <authorList>
            <person name="Abdullah A.A.-A."/>
            <person name="Shafie N.A.H."/>
            <person name="Lau N.S."/>
        </authorList>
    </citation>
    <scope>NUCLEOTIDE SEQUENCE [LARGE SCALE GENOMIC DNA]</scope>
    <source>
        <strain evidence="2 3">USMAA1020</strain>
    </source>
</reference>
<evidence type="ECO:0000256" key="1">
    <source>
        <dbReference type="SAM" id="Phobius"/>
    </source>
</evidence>
<feature type="transmembrane region" description="Helical" evidence="1">
    <location>
        <begin position="67"/>
        <end position="85"/>
    </location>
</feature>
<keyword evidence="1" id="KW-0812">Transmembrane</keyword>
<keyword evidence="1" id="KW-1133">Transmembrane helix</keyword>
<evidence type="ECO:0000313" key="3">
    <source>
        <dbReference type="Proteomes" id="UP000177515"/>
    </source>
</evidence>
<proteinExistence type="predicted"/>